<evidence type="ECO:0000256" key="9">
    <source>
        <dbReference type="ARBA" id="ARBA00023242"/>
    </source>
</evidence>
<dbReference type="GO" id="GO:0030154">
    <property type="term" value="P:cell differentiation"/>
    <property type="evidence" value="ECO:0007669"/>
    <property type="project" value="UniProtKB-KW"/>
</dbReference>
<evidence type="ECO:0000256" key="3">
    <source>
        <dbReference type="ARBA" id="ARBA00004496"/>
    </source>
</evidence>
<evidence type="ECO:0000256" key="11">
    <source>
        <dbReference type="SAM" id="Coils"/>
    </source>
</evidence>
<feature type="coiled-coil region" evidence="11">
    <location>
        <begin position="579"/>
        <end position="717"/>
    </location>
</feature>
<evidence type="ECO:0000256" key="2">
    <source>
        <dbReference type="ARBA" id="ARBA00004123"/>
    </source>
</evidence>
<feature type="region of interest" description="Disordered" evidence="12">
    <location>
        <begin position="1"/>
        <end position="24"/>
    </location>
</feature>
<keyword evidence="6" id="KW-0963">Cytoplasm</keyword>
<dbReference type="EMBL" id="OZ035833">
    <property type="protein sequence ID" value="CAL1573689.1"/>
    <property type="molecule type" value="Genomic_DNA"/>
</dbReference>
<dbReference type="Pfam" id="PF07111">
    <property type="entry name" value="HCR"/>
    <property type="match status" value="1"/>
</dbReference>
<feature type="coiled-coil region" evidence="11">
    <location>
        <begin position="206"/>
        <end position="262"/>
    </location>
</feature>
<feature type="coiled-coil region" evidence="11">
    <location>
        <begin position="351"/>
        <end position="378"/>
    </location>
</feature>
<evidence type="ECO:0000313" key="14">
    <source>
        <dbReference type="Proteomes" id="UP001497482"/>
    </source>
</evidence>
<keyword evidence="14" id="KW-1185">Reference proteome</keyword>
<proteinExistence type="predicted"/>
<gene>
    <name evidence="13" type="ORF">KC01_LOCUS5543</name>
</gene>
<dbReference type="GO" id="GO:0005737">
    <property type="term" value="C:cytoplasm"/>
    <property type="evidence" value="ECO:0007669"/>
    <property type="project" value="UniProtKB-SubCell"/>
</dbReference>
<dbReference type="PANTHER" id="PTHR46822:SF1">
    <property type="entry name" value="COILED-COIL ALPHA-HELICAL ROD PROTEIN 1"/>
    <property type="match status" value="1"/>
</dbReference>
<evidence type="ECO:0000256" key="4">
    <source>
        <dbReference type="ARBA" id="ARBA00016468"/>
    </source>
</evidence>
<reference evidence="13 14" key="1">
    <citation type="submission" date="2024-04" db="EMBL/GenBank/DDBJ databases">
        <authorList>
            <person name="Waldvogel A.-M."/>
            <person name="Schoenle A."/>
        </authorList>
    </citation>
    <scope>NUCLEOTIDE SEQUENCE [LARGE SCALE GENOMIC DNA]</scope>
</reference>
<evidence type="ECO:0000256" key="6">
    <source>
        <dbReference type="ARBA" id="ARBA00022490"/>
    </source>
</evidence>
<dbReference type="PANTHER" id="PTHR46822">
    <property type="entry name" value="COILED-COIL ALPHA-HELICAL ROD PROTEIN 1"/>
    <property type="match status" value="1"/>
</dbReference>
<organism evidence="13 14">
    <name type="scientific">Knipowitschia caucasica</name>
    <name type="common">Caucasian dwarf goby</name>
    <name type="synonym">Pomatoschistus caucasicus</name>
    <dbReference type="NCBI Taxonomy" id="637954"/>
    <lineage>
        <taxon>Eukaryota</taxon>
        <taxon>Metazoa</taxon>
        <taxon>Chordata</taxon>
        <taxon>Craniata</taxon>
        <taxon>Vertebrata</taxon>
        <taxon>Euteleostomi</taxon>
        <taxon>Actinopterygii</taxon>
        <taxon>Neopterygii</taxon>
        <taxon>Teleostei</taxon>
        <taxon>Neoteleostei</taxon>
        <taxon>Acanthomorphata</taxon>
        <taxon>Gobiaria</taxon>
        <taxon>Gobiiformes</taxon>
        <taxon>Gobioidei</taxon>
        <taxon>Gobiidae</taxon>
        <taxon>Gobiinae</taxon>
        <taxon>Knipowitschia</taxon>
    </lineage>
</organism>
<comment type="function">
    <text evidence="1">May be a regulator of keratinocyte proliferation or differentiation.</text>
</comment>
<name>A0AAV2J7Z8_KNICA</name>
<dbReference type="GO" id="GO:0005814">
    <property type="term" value="C:centriole"/>
    <property type="evidence" value="ECO:0007669"/>
    <property type="project" value="TreeGrafter"/>
</dbReference>
<dbReference type="AlphaFoldDB" id="A0AAV2J7Z8"/>
<feature type="region of interest" description="Disordered" evidence="12">
    <location>
        <begin position="799"/>
        <end position="820"/>
    </location>
</feature>
<feature type="compositionally biased region" description="Polar residues" evidence="12">
    <location>
        <begin position="13"/>
        <end position="24"/>
    </location>
</feature>
<accession>A0AAV2J7Z8</accession>
<feature type="coiled-coil region" evidence="11">
    <location>
        <begin position="436"/>
        <end position="498"/>
    </location>
</feature>
<evidence type="ECO:0000256" key="7">
    <source>
        <dbReference type="ARBA" id="ARBA00022782"/>
    </source>
</evidence>
<keyword evidence="7" id="KW-0221">Differentiation</keyword>
<dbReference type="InterPro" id="IPR009800">
    <property type="entry name" value="HCR"/>
</dbReference>
<keyword evidence="5" id="KW-0217">Developmental protein</keyword>
<feature type="coiled-coil region" evidence="11">
    <location>
        <begin position="79"/>
        <end position="180"/>
    </location>
</feature>
<evidence type="ECO:0000256" key="5">
    <source>
        <dbReference type="ARBA" id="ARBA00022473"/>
    </source>
</evidence>
<protein>
    <recommendedName>
        <fullName evidence="4">Coiled-coil alpha-helical rod protein 1</fullName>
    </recommendedName>
    <alternativeName>
        <fullName evidence="10">Alpha-helical coiled-coil rod protein</fullName>
    </alternativeName>
</protein>
<comment type="subcellular location">
    <subcellularLocation>
        <location evidence="3">Cytoplasm</location>
    </subcellularLocation>
    <subcellularLocation>
        <location evidence="2">Nucleus</location>
    </subcellularLocation>
</comment>
<dbReference type="GO" id="GO:0005634">
    <property type="term" value="C:nucleus"/>
    <property type="evidence" value="ECO:0007669"/>
    <property type="project" value="UniProtKB-SubCell"/>
</dbReference>
<evidence type="ECO:0000256" key="8">
    <source>
        <dbReference type="ARBA" id="ARBA00023054"/>
    </source>
</evidence>
<dbReference type="GO" id="GO:0006611">
    <property type="term" value="P:protein export from nucleus"/>
    <property type="evidence" value="ECO:0007669"/>
    <property type="project" value="TreeGrafter"/>
</dbReference>
<evidence type="ECO:0000256" key="12">
    <source>
        <dbReference type="SAM" id="MobiDB-lite"/>
    </source>
</evidence>
<sequence length="820" mass="94411">MEIQEEEKLSVPTDFTNGNAQNNLVPPSHFASTLYSGGVHRSTGGKMPGTTSPINWTKPSLTSLPLAPDQNYGNYGLTISQTQQEIFKLKKDNQKLKMQLSEKRDYSGRPMEKSELWASQWRLEEDNYKAEAEQLKGQIQILKESATVHREEIRDKDILLNRQSHELEVALEELHKTKAELCLVREELSQTQVLKDKLCSQFENFKINSSEEMQKLSRDLKICREEAMDLRVKADRCRQHAEEAIKQQSQRFSEQLEELKRSQQVEVQTLTSSHNAELQEILRENHELQGRHQIISSEMLQLKGRLTEESSEKDQLQHNLCQMRQTFETQSATLHSLRNYIGQLVPESAEKDRLNEAVERLNKEKAALQMTAELLTIRLNSLNEILSLQEDKIIKKNSTDSIVKNGSVHLLQLWREKVFKLCVQLRSKDIELKEEKNELLSRVKGLEWQVQEEQHRVCVLQHSLEDKTAALDLERVEKETLKQNLAQSQKENVQLQLQTEKDKKDLKYLSEAMHRFSLIFTEKVSIIEVAQDKLNVGLQRVTFAKRQVETIQGLILRRAALQKVQQSTKQAEPSTDRSIRSLQTELRLVSEERDKLTLELKRTPGLIEKVLSDLKAQYESRLMQKNQALEQSLQDTQEAVSERDQAQKRLDLIQDQLQQTEVKLEHLSCELLSQQESSQSALEERVSEIEECCAAKLKDMEDQVNRARAEHTRAVMTLRHFERLAAKKKEHLPKTHAHTEPVVPVTDLINRLAVQHSAAVREQREATSQMPSLMPKGHLPGDERLLCVLEELQSLSAAVVDSSEDSAEEEHAAQDNDIKD</sequence>
<keyword evidence="8 11" id="KW-0175">Coiled coil</keyword>
<keyword evidence="9" id="KW-0539">Nucleus</keyword>
<evidence type="ECO:0000256" key="1">
    <source>
        <dbReference type="ARBA" id="ARBA00003936"/>
    </source>
</evidence>
<evidence type="ECO:0000313" key="13">
    <source>
        <dbReference type="EMBL" id="CAL1573689.1"/>
    </source>
</evidence>
<feature type="compositionally biased region" description="Basic and acidic residues" evidence="12">
    <location>
        <begin position="809"/>
        <end position="820"/>
    </location>
</feature>
<evidence type="ECO:0000256" key="10">
    <source>
        <dbReference type="ARBA" id="ARBA00031932"/>
    </source>
</evidence>
<dbReference type="Proteomes" id="UP001497482">
    <property type="component" value="Chromosome 11"/>
</dbReference>